<reference evidence="1" key="1">
    <citation type="submission" date="2022-04" db="EMBL/GenBank/DDBJ databases">
        <title>Corynebacterium kalidii LD5P10.</title>
        <authorList>
            <person name="Sun J.Q."/>
        </authorList>
    </citation>
    <scope>NUCLEOTIDE SEQUENCE</scope>
    <source>
        <strain evidence="1">LD5P10</strain>
    </source>
</reference>
<gene>
    <name evidence="1" type="ORF">MUN33_10690</name>
</gene>
<dbReference type="Proteomes" id="UP001139207">
    <property type="component" value="Unassembled WGS sequence"/>
</dbReference>
<comment type="caution">
    <text evidence="1">The sequence shown here is derived from an EMBL/GenBank/DDBJ whole genome shotgun (WGS) entry which is preliminary data.</text>
</comment>
<evidence type="ECO:0000313" key="1">
    <source>
        <dbReference type="EMBL" id="MCJ7859170.1"/>
    </source>
</evidence>
<dbReference type="AlphaFoldDB" id="A0A9X2B2U9"/>
<sequence>MFPLAVLGLVSTLGMILGLTTSTIYMSSEDPVGLSMPYPVTVGFPGLQFLSTE</sequence>
<name>A0A9X2B2U9_9CORY</name>
<keyword evidence="2" id="KW-1185">Reference proteome</keyword>
<dbReference type="RefSeq" id="WP_244804905.1">
    <property type="nucleotide sequence ID" value="NZ_JALIEA010000017.1"/>
</dbReference>
<accession>A0A9X2B2U9</accession>
<organism evidence="1 2">
    <name type="scientific">Corynebacterium kalidii</name>
    <dbReference type="NCBI Taxonomy" id="2931982"/>
    <lineage>
        <taxon>Bacteria</taxon>
        <taxon>Bacillati</taxon>
        <taxon>Actinomycetota</taxon>
        <taxon>Actinomycetes</taxon>
        <taxon>Mycobacteriales</taxon>
        <taxon>Corynebacteriaceae</taxon>
        <taxon>Corynebacterium</taxon>
    </lineage>
</organism>
<dbReference type="EMBL" id="JALIEA010000017">
    <property type="protein sequence ID" value="MCJ7859170.1"/>
    <property type="molecule type" value="Genomic_DNA"/>
</dbReference>
<protein>
    <submittedName>
        <fullName evidence="1">Uncharacterized protein</fullName>
    </submittedName>
</protein>
<evidence type="ECO:0000313" key="2">
    <source>
        <dbReference type="Proteomes" id="UP001139207"/>
    </source>
</evidence>
<proteinExistence type="predicted"/>